<reference evidence="2 3" key="1">
    <citation type="journal article" date="2012" name="Genome Biol.">
        <title>Genome and low-iron response of an oceanic diatom adapted to chronic iron limitation.</title>
        <authorList>
            <person name="Lommer M."/>
            <person name="Specht M."/>
            <person name="Roy A.S."/>
            <person name="Kraemer L."/>
            <person name="Andreson R."/>
            <person name="Gutowska M.A."/>
            <person name="Wolf J."/>
            <person name="Bergner S.V."/>
            <person name="Schilhabel M.B."/>
            <person name="Klostermeier U.C."/>
            <person name="Beiko R.G."/>
            <person name="Rosenstiel P."/>
            <person name="Hippler M."/>
            <person name="Laroche J."/>
        </authorList>
    </citation>
    <scope>NUCLEOTIDE SEQUENCE [LARGE SCALE GENOMIC DNA]</scope>
    <source>
        <strain evidence="2 3">CCMP1005</strain>
    </source>
</reference>
<feature type="compositionally biased region" description="Low complexity" evidence="1">
    <location>
        <begin position="329"/>
        <end position="349"/>
    </location>
</feature>
<dbReference type="AlphaFoldDB" id="K0TIN7"/>
<dbReference type="InterPro" id="IPR026906">
    <property type="entry name" value="LRR_5"/>
</dbReference>
<evidence type="ECO:0000313" key="2">
    <source>
        <dbReference type="EMBL" id="EJK76919.1"/>
    </source>
</evidence>
<feature type="compositionally biased region" description="Basic residues" evidence="1">
    <location>
        <begin position="315"/>
        <end position="328"/>
    </location>
</feature>
<dbReference type="Gene3D" id="3.80.10.10">
    <property type="entry name" value="Ribonuclease Inhibitor"/>
    <property type="match status" value="1"/>
</dbReference>
<accession>K0TIN7</accession>
<dbReference type="OMA" id="WASPQRI"/>
<organism evidence="2 3">
    <name type="scientific">Thalassiosira oceanica</name>
    <name type="common">Marine diatom</name>
    <dbReference type="NCBI Taxonomy" id="159749"/>
    <lineage>
        <taxon>Eukaryota</taxon>
        <taxon>Sar</taxon>
        <taxon>Stramenopiles</taxon>
        <taxon>Ochrophyta</taxon>
        <taxon>Bacillariophyta</taxon>
        <taxon>Coscinodiscophyceae</taxon>
        <taxon>Thalassiosirophycidae</taxon>
        <taxon>Thalassiosirales</taxon>
        <taxon>Thalassiosiraceae</taxon>
        <taxon>Thalassiosira</taxon>
    </lineage>
</organism>
<feature type="compositionally biased region" description="Low complexity" evidence="1">
    <location>
        <begin position="368"/>
        <end position="390"/>
    </location>
</feature>
<sequence>MDVQDTNDQTARKHGQASVCQHERKTDAATLSGALSPNFTSSRSQASILTELAVWKSRIDQAATPVSPKERSGYRVSIPDPAKQWGPSSPSSSTVAAHDGVHHHRLLEDAQPPLVRCSASLSPPPPSRCCAPPPAPLVVVPLAHAPQYRLPAAPLDTARPLPRPVGYAPSPLYRHLLAPVDLAPFPGRSVGAAESRLLDVLRAAGVLAGLATGAVGDAQAALDDAVGTPVDLALAPLACGGLAPSPAAPLPRPGAGRGGQTGMTLAWRDPTSRDSAAGGRRRQPGEGAPGAWAGAGRTPNRPAVGQAGSTVRSRGGVRRGATPRRSRSRPPGEWTSGGTAAAATDADGSLPTAAAGADPRRRSRTPRRPASSSARRGSTGSGRRTSPPTSACRRVPAPAGGGTPPPQRSPALPRAVPVACSPWPSTPTGLRRLSPAAVDWPWGACPASSGAGRVVGIPAWGAMSVIVPSVVLSPLPRRRLALVMREAAAVAGPCCAIMDDVGRVYHYSGGEVTDELKSIISSIHVDPQVEEIPNGTFQGCSNLTEVQFAREGALQFIGDNAFQGCTALQQVSIPSSVIELGNGHSMTAAT</sequence>
<dbReference type="InterPro" id="IPR032675">
    <property type="entry name" value="LRR_dom_sf"/>
</dbReference>
<evidence type="ECO:0000256" key="1">
    <source>
        <dbReference type="SAM" id="MobiDB-lite"/>
    </source>
</evidence>
<keyword evidence="3" id="KW-1185">Reference proteome</keyword>
<dbReference type="Proteomes" id="UP000266841">
    <property type="component" value="Unassembled WGS sequence"/>
</dbReference>
<proteinExistence type="predicted"/>
<dbReference type="EMBL" id="AGNL01001551">
    <property type="protein sequence ID" value="EJK76919.1"/>
    <property type="molecule type" value="Genomic_DNA"/>
</dbReference>
<feature type="region of interest" description="Disordered" evidence="1">
    <location>
        <begin position="248"/>
        <end position="415"/>
    </location>
</feature>
<gene>
    <name evidence="2" type="ORF">THAOC_01288</name>
</gene>
<name>K0TIN7_THAOC</name>
<protein>
    <submittedName>
        <fullName evidence="2">Uncharacterized protein</fullName>
    </submittedName>
</protein>
<dbReference type="Pfam" id="PF13306">
    <property type="entry name" value="LRR_5"/>
    <property type="match status" value="1"/>
</dbReference>
<feature type="compositionally biased region" description="Low complexity" evidence="1">
    <location>
        <begin position="285"/>
        <end position="296"/>
    </location>
</feature>
<comment type="caution">
    <text evidence="2">The sequence shown here is derived from an EMBL/GenBank/DDBJ whole genome shotgun (WGS) entry which is preliminary data.</text>
</comment>
<feature type="region of interest" description="Disordered" evidence="1">
    <location>
        <begin position="1"/>
        <end position="25"/>
    </location>
</feature>
<evidence type="ECO:0000313" key="3">
    <source>
        <dbReference type="Proteomes" id="UP000266841"/>
    </source>
</evidence>